<accession>A0AAN8EY38</accession>
<feature type="compositionally biased region" description="Basic residues" evidence="1">
    <location>
        <begin position="65"/>
        <end position="78"/>
    </location>
</feature>
<dbReference type="EMBL" id="WIXE01020397">
    <property type="protein sequence ID" value="KAK5969251.1"/>
    <property type="molecule type" value="Genomic_DNA"/>
</dbReference>
<dbReference type="AlphaFoldDB" id="A0AAN8EY38"/>
<dbReference type="Proteomes" id="UP001331761">
    <property type="component" value="Unassembled WGS sequence"/>
</dbReference>
<organism evidence="2 3">
    <name type="scientific">Trichostrongylus colubriformis</name>
    <name type="common">Black scour worm</name>
    <dbReference type="NCBI Taxonomy" id="6319"/>
    <lineage>
        <taxon>Eukaryota</taxon>
        <taxon>Metazoa</taxon>
        <taxon>Ecdysozoa</taxon>
        <taxon>Nematoda</taxon>
        <taxon>Chromadorea</taxon>
        <taxon>Rhabditida</taxon>
        <taxon>Rhabditina</taxon>
        <taxon>Rhabditomorpha</taxon>
        <taxon>Strongyloidea</taxon>
        <taxon>Trichostrongylidae</taxon>
        <taxon>Trichostrongylus</taxon>
    </lineage>
</organism>
<feature type="non-terminal residue" evidence="2">
    <location>
        <position position="108"/>
    </location>
</feature>
<protein>
    <submittedName>
        <fullName evidence="2">Uncharacterized protein</fullName>
    </submittedName>
</protein>
<feature type="region of interest" description="Disordered" evidence="1">
    <location>
        <begin position="65"/>
        <end position="108"/>
    </location>
</feature>
<proteinExistence type="predicted"/>
<comment type="caution">
    <text evidence="2">The sequence shown here is derived from an EMBL/GenBank/DDBJ whole genome shotgun (WGS) entry which is preliminary data.</text>
</comment>
<evidence type="ECO:0000313" key="2">
    <source>
        <dbReference type="EMBL" id="KAK5969251.1"/>
    </source>
</evidence>
<feature type="compositionally biased region" description="Basic and acidic residues" evidence="1">
    <location>
        <begin position="79"/>
        <end position="108"/>
    </location>
</feature>
<name>A0AAN8EY38_TRICO</name>
<gene>
    <name evidence="2" type="ORF">GCK32_014542</name>
</gene>
<sequence length="108" mass="12801">MRGAFQGGWSNNEGLTFLSCPRNSVKDDIWKDVVSLDAGTREKPIPLKDLFPDDKVIDKTLKRKLANRKKKESAKRRRENREERLKELNEEKEEKEKISYRESSNRFF</sequence>
<reference evidence="2 3" key="1">
    <citation type="submission" date="2019-10" db="EMBL/GenBank/DDBJ databases">
        <title>Assembly and Annotation for the nematode Trichostrongylus colubriformis.</title>
        <authorList>
            <person name="Martin J."/>
        </authorList>
    </citation>
    <scope>NUCLEOTIDE SEQUENCE [LARGE SCALE GENOMIC DNA]</scope>
    <source>
        <strain evidence="2">G859</strain>
        <tissue evidence="2">Whole worm</tissue>
    </source>
</reference>
<evidence type="ECO:0000256" key="1">
    <source>
        <dbReference type="SAM" id="MobiDB-lite"/>
    </source>
</evidence>
<keyword evidence="3" id="KW-1185">Reference proteome</keyword>
<evidence type="ECO:0000313" key="3">
    <source>
        <dbReference type="Proteomes" id="UP001331761"/>
    </source>
</evidence>